<gene>
    <name evidence="2" type="ORF">KDK_11080</name>
</gene>
<reference evidence="3" key="1">
    <citation type="submission" date="2018-12" db="EMBL/GenBank/DDBJ databases">
        <title>Tengunoibacter tsumagoiensis gen. nov., sp. nov., Dictyobacter kobayashii sp. nov., D. alpinus sp. nov., and D. joshuensis sp. nov. and description of Dictyobacteraceae fam. nov. within the order Ktedonobacterales isolated from Tengu-no-mugimeshi.</title>
        <authorList>
            <person name="Wang C.M."/>
            <person name="Zheng Y."/>
            <person name="Sakai Y."/>
            <person name="Toyoda A."/>
            <person name="Minakuchi Y."/>
            <person name="Abe K."/>
            <person name="Yokota A."/>
            <person name="Yabe S."/>
        </authorList>
    </citation>
    <scope>NUCLEOTIDE SEQUENCE [LARGE SCALE GENOMIC DNA]</scope>
    <source>
        <strain evidence="3">Uno11</strain>
    </source>
</reference>
<keyword evidence="1" id="KW-0472">Membrane</keyword>
<keyword evidence="1" id="KW-0812">Transmembrane</keyword>
<evidence type="ECO:0000313" key="3">
    <source>
        <dbReference type="Proteomes" id="UP000287188"/>
    </source>
</evidence>
<accession>A0A402ADY0</accession>
<keyword evidence="3" id="KW-1185">Reference proteome</keyword>
<organism evidence="2 3">
    <name type="scientific">Dictyobacter kobayashii</name>
    <dbReference type="NCBI Taxonomy" id="2014872"/>
    <lineage>
        <taxon>Bacteria</taxon>
        <taxon>Bacillati</taxon>
        <taxon>Chloroflexota</taxon>
        <taxon>Ktedonobacteria</taxon>
        <taxon>Ktedonobacterales</taxon>
        <taxon>Dictyobacteraceae</taxon>
        <taxon>Dictyobacter</taxon>
    </lineage>
</organism>
<sequence>MGATKTWQFVLYILFYLCLGMGLLWEAFSQKPSALIFIILLLGGCANLLLLVITVLLLFIHLKKSPNSQQTL</sequence>
<comment type="caution">
    <text evidence="2">The sequence shown here is derived from an EMBL/GenBank/DDBJ whole genome shotgun (WGS) entry which is preliminary data.</text>
</comment>
<dbReference type="EMBL" id="BIFS01000001">
    <property type="protein sequence ID" value="GCE17308.1"/>
    <property type="molecule type" value="Genomic_DNA"/>
</dbReference>
<evidence type="ECO:0000256" key="1">
    <source>
        <dbReference type="SAM" id="Phobius"/>
    </source>
</evidence>
<feature type="transmembrane region" description="Helical" evidence="1">
    <location>
        <begin position="9"/>
        <end position="28"/>
    </location>
</feature>
<name>A0A402ADY0_9CHLR</name>
<dbReference type="Proteomes" id="UP000287188">
    <property type="component" value="Unassembled WGS sequence"/>
</dbReference>
<protein>
    <submittedName>
        <fullName evidence="2">Uncharacterized protein</fullName>
    </submittedName>
</protein>
<keyword evidence="1" id="KW-1133">Transmembrane helix</keyword>
<feature type="transmembrane region" description="Helical" evidence="1">
    <location>
        <begin position="34"/>
        <end position="60"/>
    </location>
</feature>
<proteinExistence type="predicted"/>
<evidence type="ECO:0000313" key="2">
    <source>
        <dbReference type="EMBL" id="GCE17308.1"/>
    </source>
</evidence>
<dbReference type="AlphaFoldDB" id="A0A402ADY0"/>